<dbReference type="Gene3D" id="3.80.10.10">
    <property type="entry name" value="Ribonuclease Inhibitor"/>
    <property type="match status" value="1"/>
</dbReference>
<evidence type="ECO:0000313" key="2">
    <source>
        <dbReference type="EMBL" id="KAF2882373.1"/>
    </source>
</evidence>
<organism evidence="2 3">
    <name type="scientific">Ignelater luminosus</name>
    <name type="common">Cucubano</name>
    <name type="synonym">Pyrophorus luminosus</name>
    <dbReference type="NCBI Taxonomy" id="2038154"/>
    <lineage>
        <taxon>Eukaryota</taxon>
        <taxon>Metazoa</taxon>
        <taxon>Ecdysozoa</taxon>
        <taxon>Arthropoda</taxon>
        <taxon>Hexapoda</taxon>
        <taxon>Insecta</taxon>
        <taxon>Pterygota</taxon>
        <taxon>Neoptera</taxon>
        <taxon>Endopterygota</taxon>
        <taxon>Coleoptera</taxon>
        <taxon>Polyphaga</taxon>
        <taxon>Elateriformia</taxon>
        <taxon>Elateroidea</taxon>
        <taxon>Elateridae</taxon>
        <taxon>Agrypninae</taxon>
        <taxon>Pyrophorini</taxon>
        <taxon>Ignelater</taxon>
    </lineage>
</organism>
<name>A0A8K0G1J2_IGNLU</name>
<feature type="chain" id="PRO_5035459629" evidence="1">
    <location>
        <begin position="24"/>
        <end position="431"/>
    </location>
</feature>
<sequence>MASFNRVSSIILFILFFINRSFANICDFCDCQPSRNDVFSVTCGCESIKNLRFTSDLMVGVESVSMVVIKNCHTVNIGQNSFSRLEKLDTLAIQNSLYVSLAAGAFSSLNSLLINNVRDISFSEMALMGARGIKNIIINSSNITQLPTYSLYDLEGVERLTFGNVSIGQINRGAVNVSAKSIVMQNVKINHIETNGLSLEAQKVLIKNSIFKNPAVGSINIISEFQTRFLNNEFGGIFQANVTSPFVEFSGNRFENFHSGVFENAQMSRVMNNSFTRMNFYGFFKVFDYKDFYDNYFECNCGMNLFDSSRKYDNYDIFKKNFCKTNCSLNLFEFEVESTAKCMKDGKVDAISFCNYERTVRNNKRFRNLNHDSPKNETKDLSVNKIESRFLIGVDEEVDVNSTSSTSKAFSVKMCSSLFMFALVILSIVHY</sequence>
<protein>
    <submittedName>
        <fullName evidence="2">Uncharacterized protein</fullName>
    </submittedName>
</protein>
<accession>A0A8K0G1J2</accession>
<keyword evidence="3" id="KW-1185">Reference proteome</keyword>
<dbReference type="EMBL" id="VTPC01090620">
    <property type="protein sequence ID" value="KAF2882373.1"/>
    <property type="molecule type" value="Genomic_DNA"/>
</dbReference>
<dbReference type="OrthoDB" id="8190821at2759"/>
<reference evidence="2" key="1">
    <citation type="submission" date="2019-08" db="EMBL/GenBank/DDBJ databases">
        <title>The genome of the North American firefly Photinus pyralis.</title>
        <authorList>
            <consortium name="Photinus pyralis genome working group"/>
            <person name="Fallon T.R."/>
            <person name="Sander Lower S.E."/>
            <person name="Weng J.-K."/>
        </authorList>
    </citation>
    <scope>NUCLEOTIDE SEQUENCE</scope>
    <source>
        <strain evidence="2">TRF0915ILg1</strain>
        <tissue evidence="2">Whole body</tissue>
    </source>
</reference>
<gene>
    <name evidence="2" type="ORF">ILUMI_23793</name>
</gene>
<feature type="signal peptide" evidence="1">
    <location>
        <begin position="1"/>
        <end position="23"/>
    </location>
</feature>
<comment type="caution">
    <text evidence="2">The sequence shown here is derived from an EMBL/GenBank/DDBJ whole genome shotgun (WGS) entry which is preliminary data.</text>
</comment>
<dbReference type="InterPro" id="IPR032675">
    <property type="entry name" value="LRR_dom_sf"/>
</dbReference>
<evidence type="ECO:0000256" key="1">
    <source>
        <dbReference type="SAM" id="SignalP"/>
    </source>
</evidence>
<proteinExistence type="predicted"/>
<keyword evidence="1" id="KW-0732">Signal</keyword>
<dbReference type="AlphaFoldDB" id="A0A8K0G1J2"/>
<dbReference type="SUPFAM" id="SSF52058">
    <property type="entry name" value="L domain-like"/>
    <property type="match status" value="1"/>
</dbReference>
<evidence type="ECO:0000313" key="3">
    <source>
        <dbReference type="Proteomes" id="UP000801492"/>
    </source>
</evidence>
<dbReference type="Proteomes" id="UP000801492">
    <property type="component" value="Unassembled WGS sequence"/>
</dbReference>